<evidence type="ECO:0000256" key="2">
    <source>
        <dbReference type="ARBA" id="ARBA00022692"/>
    </source>
</evidence>
<dbReference type="Proteomes" id="UP000198725">
    <property type="component" value="Unassembled WGS sequence"/>
</dbReference>
<dbReference type="Pfam" id="PF12698">
    <property type="entry name" value="ABC2_membrane_3"/>
    <property type="match status" value="1"/>
</dbReference>
<evidence type="ECO:0000259" key="6">
    <source>
        <dbReference type="Pfam" id="PF12698"/>
    </source>
</evidence>
<evidence type="ECO:0000256" key="4">
    <source>
        <dbReference type="ARBA" id="ARBA00023136"/>
    </source>
</evidence>
<dbReference type="GO" id="GO:0016020">
    <property type="term" value="C:membrane"/>
    <property type="evidence" value="ECO:0007669"/>
    <property type="project" value="UniProtKB-SubCell"/>
</dbReference>
<keyword evidence="8" id="KW-1185">Reference proteome</keyword>
<reference evidence="8" key="1">
    <citation type="submission" date="2016-10" db="EMBL/GenBank/DDBJ databases">
        <authorList>
            <person name="Varghese N."/>
            <person name="Submissions S."/>
        </authorList>
    </citation>
    <scope>NUCLEOTIDE SEQUENCE [LARGE SCALE GENOMIC DNA]</scope>
    <source>
        <strain evidence="8">MO64</strain>
    </source>
</reference>
<feature type="domain" description="ABC-2 type transporter transmembrane" evidence="6">
    <location>
        <begin position="30"/>
        <end position="373"/>
    </location>
</feature>
<dbReference type="EMBL" id="FOSR01000002">
    <property type="protein sequence ID" value="SFK37434.1"/>
    <property type="molecule type" value="Genomic_DNA"/>
</dbReference>
<dbReference type="PANTHER" id="PTHR43471">
    <property type="entry name" value="ABC TRANSPORTER PERMEASE"/>
    <property type="match status" value="1"/>
</dbReference>
<feature type="transmembrane region" description="Helical" evidence="5">
    <location>
        <begin position="307"/>
        <end position="327"/>
    </location>
</feature>
<dbReference type="AlphaFoldDB" id="A0A1I3YZY1"/>
<accession>A0A1I3YZY1</accession>
<organism evidence="7 8">
    <name type="scientific">Rhodanobacter glycinis</name>
    <dbReference type="NCBI Taxonomy" id="582702"/>
    <lineage>
        <taxon>Bacteria</taxon>
        <taxon>Pseudomonadati</taxon>
        <taxon>Pseudomonadota</taxon>
        <taxon>Gammaproteobacteria</taxon>
        <taxon>Lysobacterales</taxon>
        <taxon>Rhodanobacteraceae</taxon>
        <taxon>Rhodanobacter</taxon>
    </lineage>
</organism>
<evidence type="ECO:0000313" key="7">
    <source>
        <dbReference type="EMBL" id="SFK37434.1"/>
    </source>
</evidence>
<dbReference type="GO" id="GO:0140359">
    <property type="term" value="F:ABC-type transporter activity"/>
    <property type="evidence" value="ECO:0007669"/>
    <property type="project" value="InterPro"/>
</dbReference>
<evidence type="ECO:0000256" key="3">
    <source>
        <dbReference type="ARBA" id="ARBA00022989"/>
    </source>
</evidence>
<keyword evidence="3 5" id="KW-1133">Transmembrane helix</keyword>
<keyword evidence="4 5" id="KW-0472">Membrane</keyword>
<gene>
    <name evidence="7" type="ORF">SAMN05192579_102128</name>
</gene>
<evidence type="ECO:0000256" key="1">
    <source>
        <dbReference type="ARBA" id="ARBA00004141"/>
    </source>
</evidence>
<protein>
    <submittedName>
        <fullName evidence="7">Sodium transport system permease protein</fullName>
    </submittedName>
</protein>
<dbReference type="InterPro" id="IPR013525">
    <property type="entry name" value="ABC2_TM"/>
</dbReference>
<feature type="transmembrane region" description="Helical" evidence="5">
    <location>
        <begin position="272"/>
        <end position="295"/>
    </location>
</feature>
<feature type="transmembrane region" description="Helical" evidence="5">
    <location>
        <begin position="232"/>
        <end position="252"/>
    </location>
</feature>
<evidence type="ECO:0000313" key="8">
    <source>
        <dbReference type="Proteomes" id="UP000198725"/>
    </source>
</evidence>
<sequence>MKTLTVFLKEVKESLRDKRTVLSALLYGPLIGPIVMVMLISTTINHQMDRADQPLKVPVIGAQYAPHLIDALKQQGLVLQSPPADPDAAVRNQDADVVLRIPSNYGKAWTKGEVAQVELIYDSSQRDANAAEGRLAGMLKTYAGTQGAMRLVARGLSPELMMPLRVDARDQSTPQSRAGMMFGILPYFFVITVLVGGMYLAIDFTAGERERQSLEPLFANPLPRWKILLGKLGAICTFSLASLLICVVAFAVAGRFLPTDKMGMTLNLGFAFAGRVFLLMLPLVLLFAALQTLVAGFAKTYREAQTYLSLLMVVPMLPSMLLTFMPVKTVGWMYAVPLLGQQVGITQLLRGGAVGMPHVMMCLVSGFVVALLVTLATVWVYRSERLAISA</sequence>
<name>A0A1I3YZY1_9GAMM</name>
<dbReference type="RefSeq" id="WP_092701348.1">
    <property type="nucleotide sequence ID" value="NZ_FOSR01000002.1"/>
</dbReference>
<feature type="transmembrane region" description="Helical" evidence="5">
    <location>
        <begin position="180"/>
        <end position="202"/>
    </location>
</feature>
<feature type="transmembrane region" description="Helical" evidence="5">
    <location>
        <begin position="21"/>
        <end position="40"/>
    </location>
</feature>
<evidence type="ECO:0000256" key="5">
    <source>
        <dbReference type="SAM" id="Phobius"/>
    </source>
</evidence>
<feature type="transmembrane region" description="Helical" evidence="5">
    <location>
        <begin position="358"/>
        <end position="381"/>
    </location>
</feature>
<proteinExistence type="predicted"/>
<keyword evidence="2 5" id="KW-0812">Transmembrane</keyword>
<dbReference type="PANTHER" id="PTHR43471:SF3">
    <property type="entry name" value="ABC TRANSPORTER PERMEASE PROTEIN NATB"/>
    <property type="match status" value="1"/>
</dbReference>
<comment type="subcellular location">
    <subcellularLocation>
        <location evidence="1">Membrane</location>
        <topology evidence="1">Multi-pass membrane protein</topology>
    </subcellularLocation>
</comment>